<evidence type="ECO:0000313" key="8">
    <source>
        <dbReference type="EMBL" id="MVQ52043.1"/>
    </source>
</evidence>
<evidence type="ECO:0000256" key="5">
    <source>
        <dbReference type="ARBA" id="ARBA00023157"/>
    </source>
</evidence>
<dbReference type="EMBL" id="WSEK01000005">
    <property type="protein sequence ID" value="MVQ52043.1"/>
    <property type="molecule type" value="Genomic_DNA"/>
</dbReference>
<organism evidence="8 9">
    <name type="scientific">Nocardioides agri</name>
    <dbReference type="NCBI Taxonomy" id="2682843"/>
    <lineage>
        <taxon>Bacteria</taxon>
        <taxon>Bacillati</taxon>
        <taxon>Actinomycetota</taxon>
        <taxon>Actinomycetes</taxon>
        <taxon>Propionibacteriales</taxon>
        <taxon>Nocardioidaceae</taxon>
        <taxon>Nocardioides</taxon>
    </lineage>
</organism>
<dbReference type="RefSeq" id="WP_181644746.1">
    <property type="nucleotide sequence ID" value="NZ_WSEK01000005.1"/>
</dbReference>
<protein>
    <submittedName>
        <fullName evidence="8">Rieske 2Fe-2S domain-containing protein</fullName>
    </submittedName>
</protein>
<feature type="domain" description="Rieske" evidence="7">
    <location>
        <begin position="43"/>
        <end position="135"/>
    </location>
</feature>
<evidence type="ECO:0000259" key="7">
    <source>
        <dbReference type="PROSITE" id="PS51296"/>
    </source>
</evidence>
<dbReference type="Proteomes" id="UP000473525">
    <property type="component" value="Unassembled WGS sequence"/>
</dbReference>
<reference evidence="8 9" key="1">
    <citation type="submission" date="2019-12" db="EMBL/GenBank/DDBJ databases">
        <authorList>
            <person name="Huq M.A."/>
        </authorList>
    </citation>
    <scope>NUCLEOTIDE SEQUENCE [LARGE SCALE GENOMIC DNA]</scope>
    <source>
        <strain evidence="8 9">MAH-18</strain>
    </source>
</reference>
<evidence type="ECO:0000256" key="4">
    <source>
        <dbReference type="ARBA" id="ARBA00023014"/>
    </source>
</evidence>
<comment type="caution">
    <text evidence="8">The sequence shown here is derived from an EMBL/GenBank/DDBJ whole genome shotgun (WGS) entry which is preliminary data.</text>
</comment>
<evidence type="ECO:0000256" key="6">
    <source>
        <dbReference type="SAM" id="SignalP"/>
    </source>
</evidence>
<dbReference type="PRINTS" id="PR00162">
    <property type="entry name" value="RIESKE"/>
</dbReference>
<keyword evidence="5" id="KW-1015">Disulfide bond</keyword>
<evidence type="ECO:0000256" key="3">
    <source>
        <dbReference type="ARBA" id="ARBA00023004"/>
    </source>
</evidence>
<keyword evidence="2" id="KW-0479">Metal-binding</keyword>
<dbReference type="AlphaFoldDB" id="A0A6L6XZ85"/>
<keyword evidence="3" id="KW-0408">Iron</keyword>
<dbReference type="InterPro" id="IPR005805">
    <property type="entry name" value="Rieske_Fe-S_prot_C"/>
</dbReference>
<dbReference type="InterPro" id="IPR017941">
    <property type="entry name" value="Rieske_2Fe-2S"/>
</dbReference>
<dbReference type="PROSITE" id="PS51318">
    <property type="entry name" value="TAT"/>
    <property type="match status" value="1"/>
</dbReference>
<evidence type="ECO:0000256" key="1">
    <source>
        <dbReference type="ARBA" id="ARBA00022714"/>
    </source>
</evidence>
<dbReference type="GO" id="GO:0004497">
    <property type="term" value="F:monooxygenase activity"/>
    <property type="evidence" value="ECO:0007669"/>
    <property type="project" value="UniProtKB-ARBA"/>
</dbReference>
<dbReference type="InterPro" id="IPR006311">
    <property type="entry name" value="TAT_signal"/>
</dbReference>
<dbReference type="FunFam" id="2.102.10.10:FF:000016">
    <property type="entry name" value="Nitrite reductase/ring-hydroxylating ferredoxin subunit"/>
    <property type="match status" value="1"/>
</dbReference>
<evidence type="ECO:0000256" key="2">
    <source>
        <dbReference type="ARBA" id="ARBA00022723"/>
    </source>
</evidence>
<keyword evidence="9" id="KW-1185">Reference proteome</keyword>
<proteinExistence type="predicted"/>
<sequence length="136" mass="13420">MTFGISRRQTLTGAAALGTVPLLAACGGDGGSTAATDPPAAGETLGPVADVPVGGGTIYPDQKIVVTQPTEGDFKGFTAVCTHQSCLVAKVTAESIDCTCHGSKFSVQDGSVLNGPATTGLTPVPVTVDGDQITTG</sequence>
<feature type="chain" id="PRO_5027056559" evidence="6">
    <location>
        <begin position="25"/>
        <end position="136"/>
    </location>
</feature>
<dbReference type="GO" id="GO:0016020">
    <property type="term" value="C:membrane"/>
    <property type="evidence" value="ECO:0007669"/>
    <property type="project" value="InterPro"/>
</dbReference>
<dbReference type="PROSITE" id="PS51257">
    <property type="entry name" value="PROKAR_LIPOPROTEIN"/>
    <property type="match status" value="1"/>
</dbReference>
<dbReference type="GO" id="GO:0016705">
    <property type="term" value="F:oxidoreductase activity, acting on paired donors, with incorporation or reduction of molecular oxygen"/>
    <property type="evidence" value="ECO:0007669"/>
    <property type="project" value="UniProtKB-ARBA"/>
</dbReference>
<keyword evidence="1" id="KW-0001">2Fe-2S</keyword>
<dbReference type="Pfam" id="PF00355">
    <property type="entry name" value="Rieske"/>
    <property type="match status" value="1"/>
</dbReference>
<keyword evidence="4" id="KW-0411">Iron-sulfur</keyword>
<accession>A0A6L6XZ85</accession>
<dbReference type="Gene3D" id="2.102.10.10">
    <property type="entry name" value="Rieske [2Fe-2S] iron-sulphur domain"/>
    <property type="match status" value="1"/>
</dbReference>
<name>A0A6L6XZ85_9ACTN</name>
<evidence type="ECO:0000313" key="9">
    <source>
        <dbReference type="Proteomes" id="UP000473525"/>
    </source>
</evidence>
<gene>
    <name evidence="8" type="ORF">GON03_22915</name>
</gene>
<dbReference type="InterPro" id="IPR036922">
    <property type="entry name" value="Rieske_2Fe-2S_sf"/>
</dbReference>
<dbReference type="CDD" id="cd03467">
    <property type="entry name" value="Rieske"/>
    <property type="match status" value="1"/>
</dbReference>
<dbReference type="GO" id="GO:0046872">
    <property type="term" value="F:metal ion binding"/>
    <property type="evidence" value="ECO:0007669"/>
    <property type="project" value="UniProtKB-KW"/>
</dbReference>
<dbReference type="SUPFAM" id="SSF50022">
    <property type="entry name" value="ISP domain"/>
    <property type="match status" value="1"/>
</dbReference>
<feature type="signal peptide" evidence="6">
    <location>
        <begin position="1"/>
        <end position="24"/>
    </location>
</feature>
<dbReference type="GO" id="GO:0051537">
    <property type="term" value="F:2 iron, 2 sulfur cluster binding"/>
    <property type="evidence" value="ECO:0007669"/>
    <property type="project" value="UniProtKB-KW"/>
</dbReference>
<dbReference type="PROSITE" id="PS51296">
    <property type="entry name" value="RIESKE"/>
    <property type="match status" value="1"/>
</dbReference>
<keyword evidence="6" id="KW-0732">Signal</keyword>